<organism evidence="1 2">
    <name type="scientific">Nocardia halotolerans</name>
    <dbReference type="NCBI Taxonomy" id="1755878"/>
    <lineage>
        <taxon>Bacteria</taxon>
        <taxon>Bacillati</taxon>
        <taxon>Actinomycetota</taxon>
        <taxon>Actinomycetes</taxon>
        <taxon>Mycobacteriales</taxon>
        <taxon>Nocardiaceae</taxon>
        <taxon>Nocardia</taxon>
    </lineage>
</organism>
<evidence type="ECO:0000313" key="1">
    <source>
        <dbReference type="EMBL" id="MFC4373450.1"/>
    </source>
</evidence>
<dbReference type="RefSeq" id="WP_378556349.1">
    <property type="nucleotide sequence ID" value="NZ_JBHSDL010000005.1"/>
</dbReference>
<evidence type="ECO:0000313" key="2">
    <source>
        <dbReference type="Proteomes" id="UP001595844"/>
    </source>
</evidence>
<reference evidence="2" key="1">
    <citation type="journal article" date="2019" name="Int. J. Syst. Evol. Microbiol.">
        <title>The Global Catalogue of Microorganisms (GCM) 10K type strain sequencing project: providing services to taxonomists for standard genome sequencing and annotation.</title>
        <authorList>
            <consortium name="The Broad Institute Genomics Platform"/>
            <consortium name="The Broad Institute Genome Sequencing Center for Infectious Disease"/>
            <person name="Wu L."/>
            <person name="Ma J."/>
        </authorList>
    </citation>
    <scope>NUCLEOTIDE SEQUENCE [LARGE SCALE GENOMIC DNA]</scope>
    <source>
        <strain evidence="2">IBRC-M 10490</strain>
    </source>
</reference>
<protein>
    <submittedName>
        <fullName evidence="1">Uncharacterized protein</fullName>
    </submittedName>
</protein>
<sequence>MHDIEPGTMTAVYGPWGRGTCRMCTTDAENYCLRAEELGPRRRIRARGSTLAYERLPAGKINGRAVIVPGR</sequence>
<gene>
    <name evidence="1" type="ORF">ACFO5K_05000</name>
</gene>
<proteinExistence type="predicted"/>
<dbReference type="SUPFAM" id="SSF50129">
    <property type="entry name" value="GroES-like"/>
    <property type="match status" value="1"/>
</dbReference>
<comment type="caution">
    <text evidence="1">The sequence shown here is derived from an EMBL/GenBank/DDBJ whole genome shotgun (WGS) entry which is preliminary data.</text>
</comment>
<accession>A0ABV8VEH1</accession>
<keyword evidence="2" id="KW-1185">Reference proteome</keyword>
<dbReference type="InterPro" id="IPR011032">
    <property type="entry name" value="GroES-like_sf"/>
</dbReference>
<name>A0ABV8VEH1_9NOCA</name>
<dbReference type="EMBL" id="JBHSDL010000005">
    <property type="protein sequence ID" value="MFC4373450.1"/>
    <property type="molecule type" value="Genomic_DNA"/>
</dbReference>
<dbReference type="Proteomes" id="UP001595844">
    <property type="component" value="Unassembled WGS sequence"/>
</dbReference>